<feature type="non-terminal residue" evidence="2">
    <location>
        <position position="65"/>
    </location>
</feature>
<sequence>MLADLGRFSLLAALVLALYALAAAALGGRARLPGPVTSAARALVAMAALEALAAGILISALVRRD</sequence>
<keyword evidence="1" id="KW-0472">Membrane</keyword>
<keyword evidence="1" id="KW-0812">Transmembrane</keyword>
<dbReference type="AlphaFoldDB" id="A0A537J3L0"/>
<proteinExistence type="predicted"/>
<evidence type="ECO:0000313" key="3">
    <source>
        <dbReference type="Proteomes" id="UP000318093"/>
    </source>
</evidence>
<evidence type="ECO:0000313" key="2">
    <source>
        <dbReference type="EMBL" id="TMI78130.1"/>
    </source>
</evidence>
<accession>A0A537J3L0</accession>
<protein>
    <submittedName>
        <fullName evidence="2">Uncharacterized protein</fullName>
    </submittedName>
</protein>
<organism evidence="2 3">
    <name type="scientific">Candidatus Segetimicrobium genomatis</name>
    <dbReference type="NCBI Taxonomy" id="2569760"/>
    <lineage>
        <taxon>Bacteria</taxon>
        <taxon>Bacillati</taxon>
        <taxon>Candidatus Sysuimicrobiota</taxon>
        <taxon>Candidatus Sysuimicrobiia</taxon>
        <taxon>Candidatus Sysuimicrobiales</taxon>
        <taxon>Candidatus Segetimicrobiaceae</taxon>
        <taxon>Candidatus Segetimicrobium</taxon>
    </lineage>
</organism>
<evidence type="ECO:0000256" key="1">
    <source>
        <dbReference type="SAM" id="Phobius"/>
    </source>
</evidence>
<comment type="caution">
    <text evidence="2">The sequence shown here is derived from an EMBL/GenBank/DDBJ whole genome shotgun (WGS) entry which is preliminary data.</text>
</comment>
<gene>
    <name evidence="2" type="ORF">E6H03_12615</name>
</gene>
<reference evidence="2 3" key="1">
    <citation type="journal article" date="2019" name="Nat. Microbiol.">
        <title>Mediterranean grassland soil C-N compound turnover is dependent on rainfall and depth, and is mediated by genomically divergent microorganisms.</title>
        <authorList>
            <person name="Diamond S."/>
            <person name="Andeer P.F."/>
            <person name="Li Z."/>
            <person name="Crits-Christoph A."/>
            <person name="Burstein D."/>
            <person name="Anantharaman K."/>
            <person name="Lane K.R."/>
            <person name="Thomas B.C."/>
            <person name="Pan C."/>
            <person name="Northen T.R."/>
            <person name="Banfield J.F."/>
        </authorList>
    </citation>
    <scope>NUCLEOTIDE SEQUENCE [LARGE SCALE GENOMIC DNA]</scope>
    <source>
        <strain evidence="2">NP_6</strain>
    </source>
</reference>
<keyword evidence="1" id="KW-1133">Transmembrane helix</keyword>
<dbReference type="EMBL" id="VBAN01000447">
    <property type="protein sequence ID" value="TMI78130.1"/>
    <property type="molecule type" value="Genomic_DNA"/>
</dbReference>
<feature type="transmembrane region" description="Helical" evidence="1">
    <location>
        <begin position="40"/>
        <end position="62"/>
    </location>
</feature>
<dbReference type="Proteomes" id="UP000318093">
    <property type="component" value="Unassembled WGS sequence"/>
</dbReference>
<name>A0A537J3L0_9BACT</name>